<dbReference type="RefSeq" id="WP_164884321.1">
    <property type="nucleotide sequence ID" value="NZ_JBHRSO010000024.1"/>
</dbReference>
<organism evidence="1 2">
    <name type="scientific">Paenirhodobacter populi</name>
    <dbReference type="NCBI Taxonomy" id="2306993"/>
    <lineage>
        <taxon>Bacteria</taxon>
        <taxon>Pseudomonadati</taxon>
        <taxon>Pseudomonadota</taxon>
        <taxon>Alphaproteobacteria</taxon>
        <taxon>Rhodobacterales</taxon>
        <taxon>Rhodobacter group</taxon>
        <taxon>Paenirhodobacter</taxon>
    </lineage>
</organism>
<sequence length="215" mass="22871">MTGPVVLPDGSPAMDGTLVIFQLRSWDKTDTALVMRGPVIAQVSAGVIDVELFTTSSGSIGTVYDVSYRYSILNPVGPDRAVEQRVGPVAINGAGPYTLADLLPVRLPSDVSKAHRIKRGDTLSLGMQWIDENYHPIDLTGVTITSSLLGPDAAMRTLTVAFVSRPAGTFEVAMPSTQTALLPLGEHQIDIKATVGTVTRRSKTGTIIVERGITQ</sequence>
<dbReference type="EMBL" id="SAUZ01000018">
    <property type="protein sequence ID" value="RWR18791.1"/>
    <property type="molecule type" value="Genomic_DNA"/>
</dbReference>
<comment type="caution">
    <text evidence="1">The sequence shown here is derived from an EMBL/GenBank/DDBJ whole genome shotgun (WGS) entry which is preliminary data.</text>
</comment>
<evidence type="ECO:0000313" key="1">
    <source>
        <dbReference type="EMBL" id="RWR18791.1"/>
    </source>
</evidence>
<name>A0A443JEA3_9RHOB</name>
<protein>
    <submittedName>
        <fullName evidence="1">Uncharacterized protein</fullName>
    </submittedName>
</protein>
<dbReference type="Proteomes" id="UP000284476">
    <property type="component" value="Unassembled WGS sequence"/>
</dbReference>
<proteinExistence type="predicted"/>
<gene>
    <name evidence="1" type="ORF">D2T30_15630</name>
</gene>
<reference evidence="1 2" key="2">
    <citation type="submission" date="2019-01" db="EMBL/GenBank/DDBJ databases">
        <authorList>
            <person name="Li Y."/>
        </authorList>
    </citation>
    <scope>NUCLEOTIDE SEQUENCE [LARGE SCALE GENOMIC DNA]</scope>
    <source>
        <strain evidence="1 2">SK2B-1</strain>
    </source>
</reference>
<reference evidence="1 2" key="1">
    <citation type="submission" date="2019-01" db="EMBL/GenBank/DDBJ databases">
        <title>Sinorhodobacter populi sp. nov. isolated from the symptomatic bark tissue of Populus euramericana canker.</title>
        <authorList>
            <person name="Xu G."/>
        </authorList>
    </citation>
    <scope>NUCLEOTIDE SEQUENCE [LARGE SCALE GENOMIC DNA]</scope>
    <source>
        <strain evidence="1 2">SK2B-1</strain>
    </source>
</reference>
<accession>A0A443JEA3</accession>
<dbReference type="AlphaFoldDB" id="A0A443JEA3"/>
<evidence type="ECO:0000313" key="2">
    <source>
        <dbReference type="Proteomes" id="UP000284476"/>
    </source>
</evidence>